<feature type="domain" description="Protein CPL1-like" evidence="2">
    <location>
        <begin position="115"/>
        <end position="168"/>
    </location>
</feature>
<evidence type="ECO:0000313" key="4">
    <source>
        <dbReference type="Proteomes" id="UP001221757"/>
    </source>
</evidence>
<dbReference type="InterPro" id="IPR048661">
    <property type="entry name" value="CPL1-like"/>
</dbReference>
<dbReference type="EMBL" id="JARKIE010000023">
    <property type="protein sequence ID" value="KAJ7699235.1"/>
    <property type="molecule type" value="Genomic_DNA"/>
</dbReference>
<reference evidence="3" key="1">
    <citation type="submission" date="2023-03" db="EMBL/GenBank/DDBJ databases">
        <title>Massive genome expansion in bonnet fungi (Mycena s.s.) driven by repeated elements and novel gene families across ecological guilds.</title>
        <authorList>
            <consortium name="Lawrence Berkeley National Laboratory"/>
            <person name="Harder C.B."/>
            <person name="Miyauchi S."/>
            <person name="Viragh M."/>
            <person name="Kuo A."/>
            <person name="Thoen E."/>
            <person name="Andreopoulos B."/>
            <person name="Lu D."/>
            <person name="Skrede I."/>
            <person name="Drula E."/>
            <person name="Henrissat B."/>
            <person name="Morin E."/>
            <person name="Kohler A."/>
            <person name="Barry K."/>
            <person name="LaButti K."/>
            <person name="Morin E."/>
            <person name="Salamov A."/>
            <person name="Lipzen A."/>
            <person name="Mereny Z."/>
            <person name="Hegedus B."/>
            <person name="Baldrian P."/>
            <person name="Stursova M."/>
            <person name="Weitz H."/>
            <person name="Taylor A."/>
            <person name="Grigoriev I.V."/>
            <person name="Nagy L.G."/>
            <person name="Martin F."/>
            <person name="Kauserud H."/>
        </authorList>
    </citation>
    <scope>NUCLEOTIDE SEQUENCE</scope>
    <source>
        <strain evidence="3">CBHHK067</strain>
    </source>
</reference>
<keyword evidence="4" id="KW-1185">Reference proteome</keyword>
<dbReference type="Pfam" id="PF21671">
    <property type="entry name" value="CPL1-like"/>
    <property type="match status" value="1"/>
</dbReference>
<evidence type="ECO:0000313" key="3">
    <source>
        <dbReference type="EMBL" id="KAJ7699235.1"/>
    </source>
</evidence>
<protein>
    <recommendedName>
        <fullName evidence="2">Protein CPL1-like domain-containing protein</fullName>
    </recommendedName>
</protein>
<comment type="caution">
    <text evidence="3">The sequence shown here is derived from an EMBL/GenBank/DDBJ whole genome shotgun (WGS) entry which is preliminary data.</text>
</comment>
<dbReference type="Proteomes" id="UP001221757">
    <property type="component" value="Unassembled WGS sequence"/>
</dbReference>
<organism evidence="3 4">
    <name type="scientific">Mycena rosella</name>
    <name type="common">Pink bonnet</name>
    <name type="synonym">Agaricus rosellus</name>
    <dbReference type="NCBI Taxonomy" id="1033263"/>
    <lineage>
        <taxon>Eukaryota</taxon>
        <taxon>Fungi</taxon>
        <taxon>Dikarya</taxon>
        <taxon>Basidiomycota</taxon>
        <taxon>Agaricomycotina</taxon>
        <taxon>Agaricomycetes</taxon>
        <taxon>Agaricomycetidae</taxon>
        <taxon>Agaricales</taxon>
        <taxon>Marasmiineae</taxon>
        <taxon>Mycenaceae</taxon>
        <taxon>Mycena</taxon>
    </lineage>
</organism>
<feature type="signal peptide" evidence="1">
    <location>
        <begin position="1"/>
        <end position="33"/>
    </location>
</feature>
<dbReference type="InterPro" id="IPR038955">
    <property type="entry name" value="PriA/CPL1_fungi"/>
</dbReference>
<evidence type="ECO:0000256" key="1">
    <source>
        <dbReference type="SAM" id="SignalP"/>
    </source>
</evidence>
<keyword evidence="1" id="KW-0732">Signal</keyword>
<sequence length="184" mass="19203">MPRGGLLLPFPHNFLPMLRLLPVLFFAILSVEAAIAGANTNPCSSGALVYTRYGKCECRRRNGAMGSFRSGCKATPTPDLEGCASTCNTDKNGQSSFGDVCPVGTRACPVADIEFECVSPELDVDNCGGCVSTGEGVACGDYPGVRGAACVNGVCDVYSCAPGYALSEGVCVRRSARKREKEGL</sequence>
<feature type="chain" id="PRO_5042117944" description="Protein CPL1-like domain-containing protein" evidence="1">
    <location>
        <begin position="34"/>
        <end position="184"/>
    </location>
</feature>
<dbReference type="PANTHER" id="PTHR35192">
    <property type="entry name" value="PROTEIN, PUTATIVE-RELATED"/>
    <property type="match status" value="1"/>
</dbReference>
<name>A0AAD7DUH1_MYCRO</name>
<proteinExistence type="predicted"/>
<gene>
    <name evidence="3" type="ORF">B0H17DRAFT_1049253</name>
</gene>
<dbReference type="PANTHER" id="PTHR35192:SF2">
    <property type="entry name" value="APPLE DOMAIN-CONTAINING PROTEIN"/>
    <property type="match status" value="1"/>
</dbReference>
<accession>A0AAD7DUH1</accession>
<dbReference type="AlphaFoldDB" id="A0AAD7DUH1"/>
<evidence type="ECO:0000259" key="2">
    <source>
        <dbReference type="Pfam" id="PF21671"/>
    </source>
</evidence>